<organism evidence="3 4">
    <name type="scientific">Allokutzneria multivorans</name>
    <dbReference type="NCBI Taxonomy" id="1142134"/>
    <lineage>
        <taxon>Bacteria</taxon>
        <taxon>Bacillati</taxon>
        <taxon>Actinomycetota</taxon>
        <taxon>Actinomycetes</taxon>
        <taxon>Pseudonocardiales</taxon>
        <taxon>Pseudonocardiaceae</taxon>
        <taxon>Allokutzneria</taxon>
    </lineage>
</organism>
<keyword evidence="4" id="KW-1185">Reference proteome</keyword>
<feature type="domain" description="Mammalian cell entry C-terminal" evidence="2">
    <location>
        <begin position="122"/>
        <end position="289"/>
    </location>
</feature>
<accession>A0ABP7RQC0</accession>
<dbReference type="EMBL" id="BAABAL010000006">
    <property type="protein sequence ID" value="GAA4000788.1"/>
    <property type="molecule type" value="Genomic_DNA"/>
</dbReference>
<dbReference type="InterPro" id="IPR024516">
    <property type="entry name" value="Mce_C"/>
</dbReference>
<dbReference type="Pfam" id="PF02470">
    <property type="entry name" value="MlaD"/>
    <property type="match status" value="1"/>
</dbReference>
<evidence type="ECO:0000259" key="2">
    <source>
        <dbReference type="Pfam" id="PF11887"/>
    </source>
</evidence>
<reference evidence="4" key="1">
    <citation type="journal article" date="2019" name="Int. J. Syst. Evol. Microbiol.">
        <title>The Global Catalogue of Microorganisms (GCM) 10K type strain sequencing project: providing services to taxonomists for standard genome sequencing and annotation.</title>
        <authorList>
            <consortium name="The Broad Institute Genomics Platform"/>
            <consortium name="The Broad Institute Genome Sequencing Center for Infectious Disease"/>
            <person name="Wu L."/>
            <person name="Ma J."/>
        </authorList>
    </citation>
    <scope>NUCLEOTIDE SEQUENCE [LARGE SCALE GENOMIC DNA]</scope>
    <source>
        <strain evidence="4">JCM 17342</strain>
    </source>
</reference>
<dbReference type="Pfam" id="PF11887">
    <property type="entry name" value="Mce4_CUP1"/>
    <property type="match status" value="1"/>
</dbReference>
<dbReference type="InterPro" id="IPR003399">
    <property type="entry name" value="Mce/MlaD"/>
</dbReference>
<dbReference type="RefSeq" id="WP_344873373.1">
    <property type="nucleotide sequence ID" value="NZ_BAABAL010000006.1"/>
</dbReference>
<evidence type="ECO:0000313" key="3">
    <source>
        <dbReference type="EMBL" id="GAA4000788.1"/>
    </source>
</evidence>
<dbReference type="InterPro" id="IPR005693">
    <property type="entry name" value="Mce"/>
</dbReference>
<evidence type="ECO:0000259" key="1">
    <source>
        <dbReference type="Pfam" id="PF02470"/>
    </source>
</evidence>
<dbReference type="InterPro" id="IPR052336">
    <property type="entry name" value="MlaD_Phospholipid_Transporter"/>
</dbReference>
<gene>
    <name evidence="3" type="ORF">GCM10022247_21670</name>
</gene>
<comment type="caution">
    <text evidence="3">The sequence shown here is derived from an EMBL/GenBank/DDBJ whole genome shotgun (WGS) entry which is preliminary data.</text>
</comment>
<dbReference type="PANTHER" id="PTHR33371">
    <property type="entry name" value="INTERMEMBRANE PHOSPHOLIPID TRANSPORT SYSTEM BINDING PROTEIN MLAD-RELATED"/>
    <property type="match status" value="1"/>
</dbReference>
<dbReference type="Proteomes" id="UP001501747">
    <property type="component" value="Unassembled WGS sequence"/>
</dbReference>
<name>A0ABP7RQC0_9PSEU</name>
<dbReference type="PANTHER" id="PTHR33371:SF16">
    <property type="entry name" value="MCE-FAMILY PROTEIN MCE3F"/>
    <property type="match status" value="1"/>
</dbReference>
<evidence type="ECO:0000313" key="4">
    <source>
        <dbReference type="Proteomes" id="UP001501747"/>
    </source>
</evidence>
<sequence>MLTRRARLQLIGFVLIALVGVSYAGARYAGLDRLFGPRGYVVTMELADAGGIFTNAEVTYRGVAVGRVGPLRLTADGVEVQLDIDTSAAPIPTDVEAVVTNRSAVGEQYVDLRPKSDQGPFLAEGSVIRREQSKTPLPVQSLLGNLDSLASSVPTESLRTVVDQLGTAFDGRGPDLQRLIDTARSFTSDAVRHLPQTLQLLRDGRTVLDTQVAKGSAITDFSRDLRLIADQLKTSDPDLRNLITAAPGAAQQASGLIRESGQSLSETIANLLTTANVALPRKDGIEQLLVTYPMVVGGTFTVVPNDGTAHFGLALNFFDPPACVKGYEKTKRRTGGDTGAAPLNTQAYCAEGPGSPVTVRGAQNAPYGGKPVTPPPVPGTGTGGVPSTQVFQQPGSLLDLLRPTGLTGPTSLGQLFGLPG</sequence>
<protein>
    <submittedName>
        <fullName evidence="3">MlaD family protein</fullName>
    </submittedName>
</protein>
<feature type="domain" description="Mce/MlaD" evidence="1">
    <location>
        <begin position="38"/>
        <end position="114"/>
    </location>
</feature>
<dbReference type="NCBIfam" id="TIGR00996">
    <property type="entry name" value="Mtu_fam_mce"/>
    <property type="match status" value="1"/>
</dbReference>
<proteinExistence type="predicted"/>